<feature type="signal peptide" evidence="1">
    <location>
        <begin position="1"/>
        <end position="22"/>
    </location>
</feature>
<sequence>MTRFSRLLSVALLLATVGSVNATLPVRPLAPGTSTPVRVADTYQDAYQQGLRETLQNKCIDGVNFNYNYAHNYEPRAQQNYEYSQGTPDEDYYRGYLDGLHEGYIEPAYCGGSNPGGGGPGGGGGYTPCPNCPIEPQL</sequence>
<keyword evidence="3" id="KW-1185">Reference proteome</keyword>
<dbReference type="RefSeq" id="WP_241934964.1">
    <property type="nucleotide sequence ID" value="NZ_JALBGC010000001.1"/>
</dbReference>
<proteinExistence type="predicted"/>
<keyword evidence="1" id="KW-0732">Signal</keyword>
<evidence type="ECO:0000313" key="2">
    <source>
        <dbReference type="EMBL" id="MCI1186696.1"/>
    </source>
</evidence>
<reference evidence="2" key="1">
    <citation type="submission" date="2022-03" db="EMBL/GenBank/DDBJ databases">
        <title>Bacterial whole genome sequence for Hymenobacter sp. DH14.</title>
        <authorList>
            <person name="Le V."/>
        </authorList>
    </citation>
    <scope>NUCLEOTIDE SEQUENCE</scope>
    <source>
        <strain evidence="2">DH14</strain>
    </source>
</reference>
<protein>
    <submittedName>
        <fullName evidence="2">Uncharacterized protein</fullName>
    </submittedName>
</protein>
<feature type="chain" id="PRO_5040836815" evidence="1">
    <location>
        <begin position="23"/>
        <end position="138"/>
    </location>
</feature>
<dbReference type="Proteomes" id="UP001139193">
    <property type="component" value="Unassembled WGS sequence"/>
</dbReference>
<accession>A0A9X2ADZ3</accession>
<dbReference type="AlphaFoldDB" id="A0A9X2ADZ3"/>
<comment type="caution">
    <text evidence="2">The sequence shown here is derived from an EMBL/GenBank/DDBJ whole genome shotgun (WGS) entry which is preliminary data.</text>
</comment>
<name>A0A9X2ADZ3_9BACT</name>
<dbReference type="EMBL" id="JALBGC010000001">
    <property type="protein sequence ID" value="MCI1186696.1"/>
    <property type="molecule type" value="Genomic_DNA"/>
</dbReference>
<evidence type="ECO:0000313" key="3">
    <source>
        <dbReference type="Proteomes" id="UP001139193"/>
    </source>
</evidence>
<gene>
    <name evidence="2" type="ORF">MON38_04645</name>
</gene>
<organism evidence="2 3">
    <name type="scientific">Hymenobacter cyanobacteriorum</name>
    <dbReference type="NCBI Taxonomy" id="2926463"/>
    <lineage>
        <taxon>Bacteria</taxon>
        <taxon>Pseudomonadati</taxon>
        <taxon>Bacteroidota</taxon>
        <taxon>Cytophagia</taxon>
        <taxon>Cytophagales</taxon>
        <taxon>Hymenobacteraceae</taxon>
        <taxon>Hymenobacter</taxon>
    </lineage>
</organism>
<evidence type="ECO:0000256" key="1">
    <source>
        <dbReference type="SAM" id="SignalP"/>
    </source>
</evidence>